<feature type="domain" description="PHD-type" evidence="13">
    <location>
        <begin position="559"/>
        <end position="679"/>
    </location>
</feature>
<dbReference type="SUPFAM" id="SSF52113">
    <property type="entry name" value="BRCT domain"/>
    <property type="match status" value="2"/>
</dbReference>
<dbReference type="PROSITE" id="PS50172">
    <property type="entry name" value="BRCT"/>
    <property type="match status" value="2"/>
</dbReference>
<feature type="compositionally biased region" description="Basic and acidic residues" evidence="10">
    <location>
        <begin position="239"/>
        <end position="258"/>
    </location>
</feature>
<dbReference type="InterPro" id="IPR017907">
    <property type="entry name" value="Znf_RING_CS"/>
</dbReference>
<keyword evidence="8" id="KW-0539">Nucleus</keyword>
<reference evidence="14" key="1">
    <citation type="submission" date="2019-07" db="EMBL/GenBank/DDBJ databases">
        <authorList>
            <person name="Dittberner H."/>
        </authorList>
    </citation>
    <scope>NUCLEOTIDE SEQUENCE [LARGE SCALE GENOMIC DNA]</scope>
</reference>
<feature type="compositionally biased region" description="Basic and acidic residues" evidence="10">
    <location>
        <begin position="468"/>
        <end position="483"/>
    </location>
</feature>
<organism evidence="14 15">
    <name type="scientific">Arabis nemorensis</name>
    <dbReference type="NCBI Taxonomy" id="586526"/>
    <lineage>
        <taxon>Eukaryota</taxon>
        <taxon>Viridiplantae</taxon>
        <taxon>Streptophyta</taxon>
        <taxon>Embryophyta</taxon>
        <taxon>Tracheophyta</taxon>
        <taxon>Spermatophyta</taxon>
        <taxon>Magnoliopsida</taxon>
        <taxon>eudicotyledons</taxon>
        <taxon>Gunneridae</taxon>
        <taxon>Pentapetalae</taxon>
        <taxon>rosids</taxon>
        <taxon>malvids</taxon>
        <taxon>Brassicales</taxon>
        <taxon>Brassicaceae</taxon>
        <taxon>Arabideae</taxon>
        <taxon>Arabis</taxon>
    </lineage>
</organism>
<protein>
    <recommendedName>
        <fullName evidence="16">RING-type E3 ubiquitin transferase BRCA1</fullName>
    </recommendedName>
</protein>
<dbReference type="PROSITE" id="PS51805">
    <property type="entry name" value="EPHD"/>
    <property type="match status" value="1"/>
</dbReference>
<dbReference type="GO" id="GO:0008270">
    <property type="term" value="F:zinc ion binding"/>
    <property type="evidence" value="ECO:0007669"/>
    <property type="project" value="UniProtKB-KW"/>
</dbReference>
<feature type="compositionally biased region" description="Low complexity" evidence="10">
    <location>
        <begin position="350"/>
        <end position="361"/>
    </location>
</feature>
<keyword evidence="6" id="KW-0862">Zinc</keyword>
<dbReference type="Pfam" id="PF13923">
    <property type="entry name" value="zf-C3HC4_2"/>
    <property type="match status" value="1"/>
</dbReference>
<dbReference type="SUPFAM" id="SSF57850">
    <property type="entry name" value="RING/U-box"/>
    <property type="match status" value="1"/>
</dbReference>
<dbReference type="GO" id="GO:0045944">
    <property type="term" value="P:positive regulation of transcription by RNA polymerase II"/>
    <property type="evidence" value="ECO:0007669"/>
    <property type="project" value="TreeGrafter"/>
</dbReference>
<feature type="compositionally biased region" description="Basic and acidic residues" evidence="10">
    <location>
        <begin position="95"/>
        <end position="115"/>
    </location>
</feature>
<evidence type="ECO:0000259" key="12">
    <source>
        <dbReference type="PROSITE" id="PS50172"/>
    </source>
</evidence>
<dbReference type="FunFam" id="3.30.40.10:FF:000352">
    <property type="entry name" value="Breast cancer associated RING 1"/>
    <property type="match status" value="1"/>
</dbReference>
<dbReference type="Gene3D" id="3.30.40.10">
    <property type="entry name" value="Zinc/RING finger domain, C3HC4 (zinc finger)"/>
    <property type="match status" value="2"/>
</dbReference>
<keyword evidence="3" id="KW-0677">Repeat</keyword>
<dbReference type="InterPro" id="IPR001357">
    <property type="entry name" value="BRCT_dom"/>
</dbReference>
<dbReference type="PANTHER" id="PTHR13763">
    <property type="entry name" value="BREAST CANCER TYPE 1 SUSCEPTIBILITY PROTEIN BRCA1"/>
    <property type="match status" value="1"/>
</dbReference>
<evidence type="ECO:0000313" key="15">
    <source>
        <dbReference type="Proteomes" id="UP000489600"/>
    </source>
</evidence>
<evidence type="ECO:0000256" key="3">
    <source>
        <dbReference type="ARBA" id="ARBA00022737"/>
    </source>
</evidence>
<dbReference type="Pfam" id="PF00533">
    <property type="entry name" value="BRCT"/>
    <property type="match status" value="1"/>
</dbReference>
<feature type="compositionally biased region" description="Basic residues" evidence="10">
    <location>
        <begin position="307"/>
        <end position="322"/>
    </location>
</feature>
<evidence type="ECO:0000256" key="1">
    <source>
        <dbReference type="ARBA" id="ARBA00004123"/>
    </source>
</evidence>
<dbReference type="Pfam" id="PF13771">
    <property type="entry name" value="zf-HC5HC2H"/>
    <property type="match status" value="1"/>
</dbReference>
<dbReference type="FunFam" id="3.40.50.10190:FF:000006">
    <property type="entry name" value="Breast cancer type 1 susceptibility protein homolog"/>
    <property type="match status" value="1"/>
</dbReference>
<dbReference type="PANTHER" id="PTHR13763:SF0">
    <property type="entry name" value="BREAST CANCER TYPE 1 SUSCEPTIBILITY PROTEIN"/>
    <property type="match status" value="1"/>
</dbReference>
<evidence type="ECO:0000259" key="13">
    <source>
        <dbReference type="PROSITE" id="PS51805"/>
    </source>
</evidence>
<dbReference type="InterPro" id="IPR036420">
    <property type="entry name" value="BRCT_dom_sf"/>
</dbReference>
<dbReference type="GO" id="GO:0004842">
    <property type="term" value="F:ubiquitin-protein transferase activity"/>
    <property type="evidence" value="ECO:0007669"/>
    <property type="project" value="TreeGrafter"/>
</dbReference>
<evidence type="ECO:0000256" key="2">
    <source>
        <dbReference type="ARBA" id="ARBA00022723"/>
    </source>
</evidence>
<dbReference type="InterPro" id="IPR031099">
    <property type="entry name" value="BRCA1-associated"/>
</dbReference>
<dbReference type="PIRSF" id="PIRSF001734">
    <property type="entry name" value="BRCA1"/>
    <property type="match status" value="1"/>
</dbReference>
<evidence type="ECO:0000256" key="5">
    <source>
        <dbReference type="ARBA" id="ARBA00022771"/>
    </source>
</evidence>
<evidence type="ECO:0000256" key="7">
    <source>
        <dbReference type="ARBA" id="ARBA00023204"/>
    </source>
</evidence>
<accession>A0A565CFA6</accession>
<evidence type="ECO:0000259" key="11">
    <source>
        <dbReference type="PROSITE" id="PS50089"/>
    </source>
</evidence>
<dbReference type="Gene3D" id="3.40.50.10190">
    <property type="entry name" value="BRCT domain"/>
    <property type="match status" value="2"/>
</dbReference>
<dbReference type="GO" id="GO:0000724">
    <property type="term" value="P:double-strand break repair via homologous recombination"/>
    <property type="evidence" value="ECO:0007669"/>
    <property type="project" value="TreeGrafter"/>
</dbReference>
<feature type="region of interest" description="Disordered" evidence="10">
    <location>
        <begin position="82"/>
        <end position="173"/>
    </location>
</feature>
<dbReference type="GO" id="GO:0005634">
    <property type="term" value="C:nucleus"/>
    <property type="evidence" value="ECO:0007669"/>
    <property type="project" value="UniProtKB-SubCell"/>
</dbReference>
<dbReference type="CDD" id="cd23147">
    <property type="entry name" value="RING-HC_AtBRCA1-like"/>
    <property type="match status" value="1"/>
</dbReference>
<dbReference type="SMART" id="SM00184">
    <property type="entry name" value="RING"/>
    <property type="match status" value="1"/>
</dbReference>
<dbReference type="AlphaFoldDB" id="A0A565CFA6"/>
<evidence type="ECO:0000256" key="10">
    <source>
        <dbReference type="SAM" id="MobiDB-lite"/>
    </source>
</evidence>
<keyword evidence="7" id="KW-0234">DNA repair</keyword>
<keyword evidence="15" id="KW-1185">Reference proteome</keyword>
<dbReference type="EMBL" id="CABITT030000007">
    <property type="protein sequence ID" value="VVB12242.1"/>
    <property type="molecule type" value="Genomic_DNA"/>
</dbReference>
<dbReference type="PROSITE" id="PS00518">
    <property type="entry name" value="ZF_RING_1"/>
    <property type="match status" value="1"/>
</dbReference>
<feature type="domain" description="BRCT" evidence="12">
    <location>
        <begin position="838"/>
        <end position="939"/>
    </location>
</feature>
<evidence type="ECO:0000313" key="14">
    <source>
        <dbReference type="EMBL" id="VVB12242.1"/>
    </source>
</evidence>
<dbReference type="Pfam" id="PF16589">
    <property type="entry name" value="BRCT_2"/>
    <property type="match status" value="1"/>
</dbReference>
<evidence type="ECO:0000256" key="9">
    <source>
        <dbReference type="PROSITE-ProRule" id="PRU00175"/>
    </source>
</evidence>
<feature type="compositionally biased region" description="Basic and acidic residues" evidence="10">
    <location>
        <begin position="510"/>
        <end position="523"/>
    </location>
</feature>
<dbReference type="FunFam" id="3.30.40.10:FF:000310">
    <property type="entry name" value="Breast cancer associated RING 1"/>
    <property type="match status" value="1"/>
</dbReference>
<feature type="region of interest" description="Disordered" evidence="10">
    <location>
        <begin position="213"/>
        <end position="259"/>
    </location>
</feature>
<name>A0A565CFA6_9BRAS</name>
<gene>
    <name evidence="14" type="ORF">ANE_LOCUS22686</name>
</gene>
<keyword evidence="5 9" id="KW-0863">Zinc-finger</keyword>
<evidence type="ECO:0000256" key="8">
    <source>
        <dbReference type="ARBA" id="ARBA00023242"/>
    </source>
</evidence>
<proteinExistence type="predicted"/>
<evidence type="ECO:0008006" key="16">
    <source>
        <dbReference type="Google" id="ProtNLM"/>
    </source>
</evidence>
<feature type="compositionally biased region" description="Basic residues" evidence="10">
    <location>
        <begin position="446"/>
        <end position="459"/>
    </location>
</feature>
<comment type="caution">
    <text evidence="14">The sequence shown here is derived from an EMBL/GenBank/DDBJ whole genome shotgun (WGS) entry which is preliminary data.</text>
</comment>
<feature type="compositionally biased region" description="Polar residues" evidence="10">
    <location>
        <begin position="377"/>
        <end position="389"/>
    </location>
</feature>
<dbReference type="InterPro" id="IPR013083">
    <property type="entry name" value="Znf_RING/FYVE/PHD"/>
</dbReference>
<keyword evidence="4" id="KW-0227">DNA damage</keyword>
<sequence length="939" mass="103682">MGDSSHLEKMARELKCPICLSLFNSAVSLSCNHVFCNACIVKSMKMDATCPVCKIPYHRREIRGAPHMDSLVSIYKSMEDASGVNIPESQNKSSPSDKEKHERPASTKKANDKKHQGSAKSLTSKKKRCRKTKEADLDAPGPIVMKPSSQTKKRVQLLQNPSSESLTKSTESVEVAGKLKDYTEKTVVRLNEHPCEDKEGNLAPFFWVRDEDDGESLSQRATSDQLSDTTPVDVPSFSDLKDSDHESLSKADEHEKPNLGEMFDSEMFEWTQRPCSPEILPSPVKAKVLGRREIDLTQKKLSKVVRSKYKKRKAGSARKTVARLHVEVSQEDQMESSAGADIGEKQDSRGTSGTIIGINGNPDENANARRVTRSKGKCSNVQSGLNISTEADGKQGTKRKRSTVKSSPAQPIAGSNELSHGTKIAGKGDQDQAHNSSDAQPEKHSPTKKSSLRKSRRKSNANSLPKDVPGRTEKKTSEKRSKLDSCSVPSKVTQLRGKRILSDELNQVGDRQDSTNKKNSTVDEGNHTIQVLEKCSTVNKPPLEGSVFLRRCDGPPINKFTCAFCQSSEDTEASGEMAHYHRGEPVSADFNGASKVIHVHKNCAEWAPNVYFNNLTAVNLDVELTRSRRISCSCCGLKGAALGCYNKSCKNSFHVTCAKLIPECRWDNENFVMLCPLDASSKLPCEETVPKEGKRKRTPKGPLHTPSNQVAGETDIAELQRKPFQGLPKKLVICCSGLADEEKTVITEFAELSGVMISRKWEPSVTHVIASVNENGACKRTLKFMMGILEGKWILSIDWIKDCMKNRKYVSEEPYEISMDVHGIRQGPYLGRQRALNKKAKLFNGLKFYIMGDFEAAYKGYLQDLIVAAGGTILRRRPISNDNEASSTIIVFSVEPSKNKTLTQRRCDGEALAKSVRARAASSSWVLDSIAGCQILDLI</sequence>
<feature type="region of interest" description="Disordered" evidence="10">
    <location>
        <begin position="307"/>
        <end position="523"/>
    </location>
</feature>
<feature type="compositionally biased region" description="Polar residues" evidence="10">
    <location>
        <begin position="157"/>
        <end position="172"/>
    </location>
</feature>
<dbReference type="InterPro" id="IPR034732">
    <property type="entry name" value="EPHD"/>
</dbReference>
<dbReference type="Proteomes" id="UP000489600">
    <property type="component" value="Unassembled WGS sequence"/>
</dbReference>
<dbReference type="OrthoDB" id="2384350at2759"/>
<feature type="compositionally biased region" description="Polar residues" evidence="10">
    <location>
        <begin position="216"/>
        <end position="230"/>
    </location>
</feature>
<feature type="domain" description="BRCT" evidence="12">
    <location>
        <begin position="719"/>
        <end position="817"/>
    </location>
</feature>
<dbReference type="SMART" id="SM00292">
    <property type="entry name" value="BRCT"/>
    <property type="match status" value="2"/>
</dbReference>
<comment type="subcellular location">
    <subcellularLocation>
        <location evidence="1">Nucleus</location>
    </subcellularLocation>
</comment>
<feature type="domain" description="RING-type" evidence="11">
    <location>
        <begin position="16"/>
        <end position="54"/>
    </location>
</feature>
<dbReference type="PROSITE" id="PS50089">
    <property type="entry name" value="ZF_RING_2"/>
    <property type="match status" value="1"/>
</dbReference>
<evidence type="ECO:0000256" key="6">
    <source>
        <dbReference type="ARBA" id="ARBA00022833"/>
    </source>
</evidence>
<dbReference type="CDD" id="cd17734">
    <property type="entry name" value="BRCT_Bard1_rpt1"/>
    <property type="match status" value="1"/>
</dbReference>
<dbReference type="InterPro" id="IPR001841">
    <property type="entry name" value="Znf_RING"/>
</dbReference>
<keyword evidence="2" id="KW-0479">Metal-binding</keyword>
<evidence type="ECO:0000256" key="4">
    <source>
        <dbReference type="ARBA" id="ARBA00022763"/>
    </source>
</evidence>